<gene>
    <name evidence="2" type="ORF">SAMN05444008_102384</name>
</gene>
<dbReference type="InterPro" id="IPR035986">
    <property type="entry name" value="PKD_dom_sf"/>
</dbReference>
<dbReference type="PANTHER" id="PTHR46182">
    <property type="entry name" value="FI19480P1"/>
    <property type="match status" value="1"/>
</dbReference>
<dbReference type="RefSeq" id="WP_073040170.1">
    <property type="nucleotide sequence ID" value="NZ_FQUO01000002.1"/>
</dbReference>
<dbReference type="Pfam" id="PF11721">
    <property type="entry name" value="Malectin"/>
    <property type="match status" value="1"/>
</dbReference>
<dbReference type="OrthoDB" id="610985at2"/>
<dbReference type="Pfam" id="PF22352">
    <property type="entry name" value="K319L-like_PKD"/>
    <property type="match status" value="1"/>
</dbReference>
<dbReference type="Gene3D" id="2.60.120.430">
    <property type="entry name" value="Galactose-binding lectin"/>
    <property type="match status" value="1"/>
</dbReference>
<dbReference type="GO" id="GO:0031410">
    <property type="term" value="C:cytoplasmic vesicle"/>
    <property type="evidence" value="ECO:0007669"/>
    <property type="project" value="TreeGrafter"/>
</dbReference>
<dbReference type="Gene3D" id="2.60.40.10">
    <property type="entry name" value="Immunoglobulins"/>
    <property type="match status" value="1"/>
</dbReference>
<dbReference type="SUPFAM" id="SSF49299">
    <property type="entry name" value="PKD domain"/>
    <property type="match status" value="1"/>
</dbReference>
<dbReference type="InterPro" id="IPR013783">
    <property type="entry name" value="Ig-like_fold"/>
</dbReference>
<dbReference type="PANTHER" id="PTHR46182:SF2">
    <property type="entry name" value="FI19480P1"/>
    <property type="match status" value="1"/>
</dbReference>
<evidence type="ECO:0000313" key="3">
    <source>
        <dbReference type="Proteomes" id="UP000184368"/>
    </source>
</evidence>
<evidence type="ECO:0000313" key="2">
    <source>
        <dbReference type="EMBL" id="SHE72499.1"/>
    </source>
</evidence>
<dbReference type="EMBL" id="FQUO01000002">
    <property type="protein sequence ID" value="SHE72499.1"/>
    <property type="molecule type" value="Genomic_DNA"/>
</dbReference>
<keyword evidence="3" id="KW-1185">Reference proteome</keyword>
<dbReference type="GO" id="GO:0016020">
    <property type="term" value="C:membrane"/>
    <property type="evidence" value="ECO:0007669"/>
    <property type="project" value="TreeGrafter"/>
</dbReference>
<evidence type="ECO:0000259" key="1">
    <source>
        <dbReference type="Pfam" id="PF11721"/>
    </source>
</evidence>
<reference evidence="2 3" key="1">
    <citation type="submission" date="2016-11" db="EMBL/GenBank/DDBJ databases">
        <authorList>
            <person name="Jaros S."/>
            <person name="Januszkiewicz K."/>
            <person name="Wedrychowicz H."/>
        </authorList>
    </citation>
    <scope>NUCLEOTIDE SEQUENCE [LARGE SCALE GENOMIC DNA]</scope>
    <source>
        <strain evidence="2 3">DSM 26897</strain>
    </source>
</reference>
<dbReference type="STRING" id="1302690.BUE76_11810"/>
<dbReference type="InterPro" id="IPR021720">
    <property type="entry name" value="Malectin_dom"/>
</dbReference>
<proteinExistence type="predicted"/>
<name>A0A1M4VU57_9BACT</name>
<organism evidence="2 3">
    <name type="scientific">Cnuella takakiae</name>
    <dbReference type="NCBI Taxonomy" id="1302690"/>
    <lineage>
        <taxon>Bacteria</taxon>
        <taxon>Pseudomonadati</taxon>
        <taxon>Bacteroidota</taxon>
        <taxon>Chitinophagia</taxon>
        <taxon>Chitinophagales</taxon>
        <taxon>Chitinophagaceae</taxon>
        <taxon>Cnuella</taxon>
    </lineage>
</organism>
<sequence length="399" mass="41222">MATIIIKKTTGGVTYQRNGGEIISLFGTPDQLQTQGSKVILRENGNDLDFVASDTITINDVSFTGTAAQIADKLRDEVFFLEDDGTGGTPETTSSILGKIGDGSTIDPDYLPGFPFSGAQFEIEAGTGLFRFKDSYLIALIQANSGGSSNVAPTVNSGTDQNLASGTTSTTLTATASDSDGTIASYAWTRVSGPNTPTIASPSAATTNVTGMVAGTYVFRCTVTDNAGGTKTDDISVTIASASAVTSKFVDVGLTSGTTTFNGQVFEADTYASGGSTYTDAGAVTGTSYQDAYKSVRFATSNAITHSFPSILNGNYTVHIHYRSFNTNANGVNVTINGTAVDTNLNVYGTAGAANKALIRSHNVVVSNGQITILHTVVFDQVNIAAIEIVAQGTASKLA</sequence>
<dbReference type="Proteomes" id="UP000184368">
    <property type="component" value="Unassembled WGS sequence"/>
</dbReference>
<feature type="domain" description="Malectin" evidence="1">
    <location>
        <begin position="259"/>
        <end position="381"/>
    </location>
</feature>
<dbReference type="InterPro" id="IPR029865">
    <property type="entry name" value="KIAA0319-like"/>
</dbReference>
<accession>A0A1M4VU57</accession>
<dbReference type="AlphaFoldDB" id="A0A1M4VU57"/>
<protein>
    <submittedName>
        <fullName evidence="2">Di-glucose binding within endoplasmic reticulum</fullName>
    </submittedName>
</protein>